<dbReference type="Gene3D" id="3.40.190.10">
    <property type="entry name" value="Periplasmic binding protein-like II"/>
    <property type="match status" value="2"/>
</dbReference>
<dbReference type="Proteomes" id="UP001438953">
    <property type="component" value="Unassembled WGS sequence"/>
</dbReference>
<evidence type="ECO:0000313" key="3">
    <source>
        <dbReference type="EMBL" id="MER5172960.1"/>
    </source>
</evidence>
<feature type="signal peptide" evidence="2">
    <location>
        <begin position="1"/>
        <end position="20"/>
    </location>
</feature>
<proteinExistence type="predicted"/>
<dbReference type="EMBL" id="JAYWLC010000013">
    <property type="protein sequence ID" value="MER5172960.1"/>
    <property type="molecule type" value="Genomic_DNA"/>
</dbReference>
<reference evidence="3 4" key="1">
    <citation type="submission" date="2024-06" db="EMBL/GenBank/DDBJ databases">
        <title>Thioclava kandeliae sp. nov. from a rhizosphere soil sample of Kandelia candel in a mangrove.</title>
        <authorList>
            <person name="Mu T."/>
        </authorList>
    </citation>
    <scope>NUCLEOTIDE SEQUENCE [LARGE SCALE GENOMIC DNA]</scope>
    <source>
        <strain evidence="3 4">CPCC 100088</strain>
    </source>
</reference>
<feature type="chain" id="PRO_5045414236" evidence="2">
    <location>
        <begin position="21"/>
        <end position="369"/>
    </location>
</feature>
<dbReference type="Pfam" id="PF13531">
    <property type="entry name" value="SBP_bac_11"/>
    <property type="match status" value="1"/>
</dbReference>
<name>A0ABV1SJ85_9RHOB</name>
<dbReference type="RefSeq" id="WP_350938083.1">
    <property type="nucleotide sequence ID" value="NZ_JAYWLC010000013.1"/>
</dbReference>
<keyword evidence="1 2" id="KW-0732">Signal</keyword>
<accession>A0ABV1SJ85</accession>
<comment type="caution">
    <text evidence="3">The sequence shown here is derived from an EMBL/GenBank/DDBJ whole genome shotgun (WGS) entry which is preliminary data.</text>
</comment>
<sequence>MKSLPYIAALTTALTSPAFADGFDEAGLLARAKTEPALTVYDSTGKIREQAAAFAKAYGLQATGTKAKAPQIIKIVSGEAKAGNVQADVVILSDLPAATAQLIKPGYVTSYVPEDMVGKIDARYQSPLVVSNAPVVWAYNTGLNQSCPVDNIWALTDPEWKGHVSMPDPQAKAMYTDWFNQLAMHYDAQVAAAYEAHYGKPLKTGFASATEAFVAALAANQPLLTNSDSDVAAAVGAPDTTENFIGIMSTAKFRENENGMKLGICASMSPMVGLFYPSFMLTMTRTDSPAAAKLFTHYMLTEAGWAPQAVDGKMSTNRENAVPADEPSGVAGYADKMLNYDTATSGDDWVARQDWQDLWALARAGQLGQ</sequence>
<gene>
    <name evidence="3" type="ORF">VSX56_14370</name>
</gene>
<dbReference type="PANTHER" id="PTHR30006">
    <property type="entry name" value="THIAMINE-BINDING PERIPLASMIC PROTEIN-RELATED"/>
    <property type="match status" value="1"/>
</dbReference>
<evidence type="ECO:0000256" key="2">
    <source>
        <dbReference type="SAM" id="SignalP"/>
    </source>
</evidence>
<protein>
    <submittedName>
        <fullName evidence="3">ABC transporter substrate-binding protein</fullName>
    </submittedName>
</protein>
<organism evidence="3 4">
    <name type="scientific">Thioclava kandeliae</name>
    <dbReference type="NCBI Taxonomy" id="3070818"/>
    <lineage>
        <taxon>Bacteria</taxon>
        <taxon>Pseudomonadati</taxon>
        <taxon>Pseudomonadota</taxon>
        <taxon>Alphaproteobacteria</taxon>
        <taxon>Rhodobacterales</taxon>
        <taxon>Paracoccaceae</taxon>
        <taxon>Thioclava</taxon>
    </lineage>
</organism>
<dbReference type="SUPFAM" id="SSF53850">
    <property type="entry name" value="Periplasmic binding protein-like II"/>
    <property type="match status" value="1"/>
</dbReference>
<evidence type="ECO:0000256" key="1">
    <source>
        <dbReference type="ARBA" id="ARBA00022729"/>
    </source>
</evidence>
<evidence type="ECO:0000313" key="4">
    <source>
        <dbReference type="Proteomes" id="UP001438953"/>
    </source>
</evidence>
<keyword evidence="4" id="KW-1185">Reference proteome</keyword>